<dbReference type="EMBL" id="BDGB01000032">
    <property type="protein sequence ID" value="GAW71467.1"/>
    <property type="molecule type" value="Genomic_DNA"/>
</dbReference>
<dbReference type="EMBL" id="PUFL01000044">
    <property type="protein sequence ID" value="TDG92311.1"/>
    <property type="molecule type" value="Genomic_DNA"/>
</dbReference>
<name>A0A224V3H1_9LACO</name>
<evidence type="ECO:0000313" key="4">
    <source>
        <dbReference type="Proteomes" id="UP000214739"/>
    </source>
</evidence>
<reference evidence="3" key="3">
    <citation type="submission" date="2019-02" db="EMBL/GenBank/DDBJ databases">
        <authorList>
            <person name="Buron G."/>
            <person name="Chaylann A."/>
            <person name="Dolejs I."/>
            <person name="Forster J."/>
            <person name="Miks M.H."/>
        </authorList>
    </citation>
    <scope>NUCLEOTIDE SEQUENCE</scope>
    <source>
        <strain evidence="3">DSM 10551</strain>
    </source>
</reference>
<gene>
    <name evidence="3" type="ORF">C5L28_002042</name>
    <name evidence="2" type="ORF">LPKJCM_00548</name>
</gene>
<accession>A0A224V3H1</accession>
<dbReference type="OrthoDB" id="2329257at2"/>
<dbReference type="Proteomes" id="UP000294668">
    <property type="component" value="Unassembled WGS sequence"/>
</dbReference>
<protein>
    <submittedName>
        <fullName evidence="2">Surface layer protein</fullName>
    </submittedName>
</protein>
<evidence type="ECO:0000256" key="1">
    <source>
        <dbReference type="SAM" id="SignalP"/>
    </source>
</evidence>
<feature type="signal peptide" evidence="1">
    <location>
        <begin position="1"/>
        <end position="25"/>
    </location>
</feature>
<organism evidence="2 4">
    <name type="scientific">Lentilactobacillus parakefiri</name>
    <dbReference type="NCBI Taxonomy" id="152332"/>
    <lineage>
        <taxon>Bacteria</taxon>
        <taxon>Bacillati</taxon>
        <taxon>Bacillota</taxon>
        <taxon>Bacilli</taxon>
        <taxon>Lactobacillales</taxon>
        <taxon>Lactobacillaceae</taxon>
        <taxon>Lentilactobacillus</taxon>
    </lineage>
</organism>
<sequence length="435" mass="47288">MILNLQKSLSFGLATIAAVATIALATNHVSAKSYARITSNQVLRTAPQNRNVTTNGTNALYTKAGTVRGARIIAFKYTLQRYGTSKESSQYFRAYRVATTNRGAVYYKVVSFNGIYRGWVYGGRTSGTFAGGLNPANTMANTNLPLQKTGYTLTNSQKYTLWVDPKWSQYKAKQVDMSSYSPNDTFTITDAAVKTREQYTYYKVVDDKNSAIVGWVYSGGLAAPNSQAATKDNSVKINYVNPDGQSVGSYTWVIQKADLKAGATMNNGDKLGDILQNGTQLTDVVTKNVPTGFKLSTTQSPTNQPENVTVGSDDYLIYVDPVKANFVSPVAYYLTNTGQQISPAQLSGNTYPILTDAQMTIFSSQTQGIVPAKVFDNALFSDPNKLSALTGVSVTNADGTVTTPTYYFNKQATIAANSAARYGDTLKLYYTLPQR</sequence>
<dbReference type="AlphaFoldDB" id="A0A224V3H1"/>
<reference evidence="2 4" key="1">
    <citation type="journal article" date="2017" name="Biosci Microbiota Food Health">
        <title>Genomic characterization reconfirms the taxonomic status of Lactobacillus parakefiri.</title>
        <authorList>
            <person name="Tanizawa Y."/>
            <person name="Kobayashi H."/>
            <person name="Kaminuma E."/>
            <person name="Sakamoto M."/>
            <person name="Ohkuma M."/>
            <person name="Nakamura Y."/>
            <person name="Arita M."/>
            <person name="Tohno M."/>
        </authorList>
    </citation>
    <scope>NUCLEOTIDE SEQUENCE [LARGE SCALE GENOMIC DNA]</scope>
    <source>
        <strain evidence="2 4">JCM 8573</strain>
    </source>
</reference>
<comment type="caution">
    <text evidence="2">The sequence shown here is derived from an EMBL/GenBank/DDBJ whole genome shotgun (WGS) entry which is preliminary data.</text>
</comment>
<keyword evidence="1" id="KW-0732">Signal</keyword>
<reference evidence="3 5" key="2">
    <citation type="journal article" date="2019" name="Appl. Microbiol. Biotechnol.">
        <title>Uncovering carbohydrate metabolism through a genotype-phenotype association study of 56 lactic acid bacteria genomes.</title>
        <authorList>
            <person name="Buron-Moles G."/>
            <person name="Chailyan A."/>
            <person name="Dolejs I."/>
            <person name="Forster J."/>
            <person name="Miks M.H."/>
        </authorList>
    </citation>
    <scope>NUCLEOTIDE SEQUENCE [LARGE SCALE GENOMIC DNA]</scope>
    <source>
        <strain evidence="3 5">DSM 10551</strain>
    </source>
</reference>
<proteinExistence type="predicted"/>
<feature type="chain" id="PRO_5044569595" evidence="1">
    <location>
        <begin position="26"/>
        <end position="435"/>
    </location>
</feature>
<evidence type="ECO:0000313" key="3">
    <source>
        <dbReference type="EMBL" id="TDG92311.1"/>
    </source>
</evidence>
<evidence type="ECO:0000313" key="2">
    <source>
        <dbReference type="EMBL" id="GAW71467.1"/>
    </source>
</evidence>
<dbReference type="Proteomes" id="UP000214739">
    <property type="component" value="Unassembled WGS sequence"/>
</dbReference>
<keyword evidence="5" id="KW-1185">Reference proteome</keyword>
<dbReference type="RefSeq" id="WP_057961407.1">
    <property type="nucleotide sequence ID" value="NZ_BAAAXO010000070.1"/>
</dbReference>
<evidence type="ECO:0000313" key="5">
    <source>
        <dbReference type="Proteomes" id="UP000294668"/>
    </source>
</evidence>